<dbReference type="SUPFAM" id="SSF88713">
    <property type="entry name" value="Glycoside hydrolase/deacetylase"/>
    <property type="match status" value="1"/>
</dbReference>
<comment type="function">
    <text evidence="1">Is involved in generating a small heat-stable compound (Nod), an acylated oligomer of N-acetylglucosamine, that stimulates mitosis in various plant protoplasts.</text>
</comment>
<dbReference type="CDD" id="cd10917">
    <property type="entry name" value="CE4_NodB_like_6s_7s"/>
    <property type="match status" value="1"/>
</dbReference>
<evidence type="ECO:0000256" key="2">
    <source>
        <dbReference type="ARBA" id="ARBA00010973"/>
    </source>
</evidence>
<dbReference type="AlphaFoldDB" id="A0A918RT34"/>
<dbReference type="Gene3D" id="3.20.20.370">
    <property type="entry name" value="Glycoside hydrolase/deacetylase"/>
    <property type="match status" value="1"/>
</dbReference>
<dbReference type="GO" id="GO:0046872">
    <property type="term" value="F:metal ion binding"/>
    <property type="evidence" value="ECO:0007669"/>
    <property type="project" value="UniProtKB-KW"/>
</dbReference>
<feature type="domain" description="NodB homology" evidence="7">
    <location>
        <begin position="13"/>
        <end position="196"/>
    </location>
</feature>
<comment type="similarity">
    <text evidence="2">Belongs to the polysaccharide deacetylase family.</text>
</comment>
<sequence>MIGSTEEIVLNDGEVLLTFDDGPRPGKTDRILEILNRFDVTASFLMIGSEAKKHPELAQRVALAGHAVGTHTYDHPHLDSLDENSALRSIIDGEAAVVEALAPAGLEPERFFRFPYLAETPFLRAGLYRADIVVLDVDIDSKDYTESTPAEIVERTLAQLDRRRSGIILMHDIHQRTVEMLPTLLTRLKERGFSVVGIKGRHHGVFGSDLMAAARHVPPHG</sequence>
<reference evidence="8" key="1">
    <citation type="journal article" date="2014" name="Int. J. Syst. Evol. Microbiol.">
        <title>Complete genome sequence of Corynebacterium casei LMG S-19264T (=DSM 44701T), isolated from a smear-ripened cheese.</title>
        <authorList>
            <consortium name="US DOE Joint Genome Institute (JGI-PGF)"/>
            <person name="Walter F."/>
            <person name="Albersmeier A."/>
            <person name="Kalinowski J."/>
            <person name="Ruckert C."/>
        </authorList>
    </citation>
    <scope>NUCLEOTIDE SEQUENCE</scope>
    <source>
        <strain evidence="8">KCTC 32437</strain>
    </source>
</reference>
<dbReference type="PANTHER" id="PTHR10587:SF133">
    <property type="entry name" value="CHITIN DEACETYLASE 1-RELATED"/>
    <property type="match status" value="1"/>
</dbReference>
<dbReference type="GO" id="GO:0016020">
    <property type="term" value="C:membrane"/>
    <property type="evidence" value="ECO:0007669"/>
    <property type="project" value="TreeGrafter"/>
</dbReference>
<dbReference type="InterPro" id="IPR011330">
    <property type="entry name" value="Glyco_hydro/deAcase_b/a-brl"/>
</dbReference>
<keyword evidence="9" id="KW-1185">Reference proteome</keyword>
<dbReference type="PROSITE" id="PS51677">
    <property type="entry name" value="NODB"/>
    <property type="match status" value="1"/>
</dbReference>
<dbReference type="InterPro" id="IPR050248">
    <property type="entry name" value="Polysacc_deacetylase_ArnD"/>
</dbReference>
<dbReference type="EMBL" id="BMZE01000001">
    <property type="protein sequence ID" value="GHA10175.1"/>
    <property type="molecule type" value="Genomic_DNA"/>
</dbReference>
<dbReference type="Pfam" id="PF01522">
    <property type="entry name" value="Polysacc_deac_1"/>
    <property type="match status" value="1"/>
</dbReference>
<dbReference type="InterPro" id="IPR002509">
    <property type="entry name" value="NODB_dom"/>
</dbReference>
<evidence type="ECO:0000256" key="6">
    <source>
        <dbReference type="ARBA" id="ARBA00032976"/>
    </source>
</evidence>
<name>A0A918RT34_9HYPH</name>
<keyword evidence="5" id="KW-0378">Hydrolase</keyword>
<evidence type="ECO:0000256" key="1">
    <source>
        <dbReference type="ARBA" id="ARBA00003236"/>
    </source>
</evidence>
<evidence type="ECO:0000259" key="7">
    <source>
        <dbReference type="PROSITE" id="PS51677"/>
    </source>
</evidence>
<dbReference type="RefSeq" id="WP_189422305.1">
    <property type="nucleotide sequence ID" value="NZ_BMZE01000001.1"/>
</dbReference>
<evidence type="ECO:0000256" key="4">
    <source>
        <dbReference type="ARBA" id="ARBA00022723"/>
    </source>
</evidence>
<organism evidence="8 9">
    <name type="scientific">Devosia pacifica</name>
    <dbReference type="NCBI Taxonomy" id="1335967"/>
    <lineage>
        <taxon>Bacteria</taxon>
        <taxon>Pseudomonadati</taxon>
        <taxon>Pseudomonadota</taxon>
        <taxon>Alphaproteobacteria</taxon>
        <taxon>Hyphomicrobiales</taxon>
        <taxon>Devosiaceae</taxon>
        <taxon>Devosia</taxon>
    </lineage>
</organism>
<accession>A0A918RT34</accession>
<gene>
    <name evidence="8" type="ORF">GCM10007989_00350</name>
</gene>
<evidence type="ECO:0000256" key="5">
    <source>
        <dbReference type="ARBA" id="ARBA00022801"/>
    </source>
</evidence>
<dbReference type="GO" id="GO:0016810">
    <property type="term" value="F:hydrolase activity, acting on carbon-nitrogen (but not peptide) bonds"/>
    <property type="evidence" value="ECO:0007669"/>
    <property type="project" value="InterPro"/>
</dbReference>
<keyword evidence="4" id="KW-0479">Metal-binding</keyword>
<evidence type="ECO:0000313" key="8">
    <source>
        <dbReference type="EMBL" id="GHA10175.1"/>
    </source>
</evidence>
<reference evidence="8" key="2">
    <citation type="submission" date="2020-09" db="EMBL/GenBank/DDBJ databases">
        <authorList>
            <person name="Sun Q."/>
            <person name="Kim S."/>
        </authorList>
    </citation>
    <scope>NUCLEOTIDE SEQUENCE</scope>
    <source>
        <strain evidence="8">KCTC 32437</strain>
    </source>
</reference>
<comment type="caution">
    <text evidence="8">The sequence shown here is derived from an EMBL/GenBank/DDBJ whole genome shotgun (WGS) entry which is preliminary data.</text>
</comment>
<dbReference type="PANTHER" id="PTHR10587">
    <property type="entry name" value="GLYCOSYL TRANSFERASE-RELATED"/>
    <property type="match status" value="1"/>
</dbReference>
<evidence type="ECO:0000256" key="3">
    <source>
        <dbReference type="ARBA" id="ARBA00020071"/>
    </source>
</evidence>
<evidence type="ECO:0000313" key="9">
    <source>
        <dbReference type="Proteomes" id="UP000646579"/>
    </source>
</evidence>
<dbReference type="Proteomes" id="UP000646579">
    <property type="component" value="Unassembled WGS sequence"/>
</dbReference>
<dbReference type="GO" id="GO:0005975">
    <property type="term" value="P:carbohydrate metabolic process"/>
    <property type="evidence" value="ECO:0007669"/>
    <property type="project" value="InterPro"/>
</dbReference>
<proteinExistence type="inferred from homology"/>
<protein>
    <recommendedName>
        <fullName evidence="3">Chitooligosaccharide deacetylase</fullName>
    </recommendedName>
    <alternativeName>
        <fullName evidence="6">Nodulation protein B</fullName>
    </alternativeName>
</protein>